<dbReference type="InterPro" id="IPR038765">
    <property type="entry name" value="Papain-like_cys_pep_sf"/>
</dbReference>
<protein>
    <submittedName>
        <fullName evidence="6">C40 family peptidase</fullName>
    </submittedName>
</protein>
<keyword evidence="7" id="KW-1185">Reference proteome</keyword>
<gene>
    <name evidence="6" type="ORF">ACFO0J_15405</name>
</gene>
<dbReference type="Proteomes" id="UP001595756">
    <property type="component" value="Unassembled WGS sequence"/>
</dbReference>
<keyword evidence="4" id="KW-0788">Thiol protease</keyword>
<evidence type="ECO:0000256" key="2">
    <source>
        <dbReference type="ARBA" id="ARBA00022670"/>
    </source>
</evidence>
<accession>A0ABV8S365</accession>
<dbReference type="SUPFAM" id="SSF54001">
    <property type="entry name" value="Cysteine proteinases"/>
    <property type="match status" value="1"/>
</dbReference>
<dbReference type="Pfam" id="PF00877">
    <property type="entry name" value="NLPC_P60"/>
    <property type="match status" value="1"/>
</dbReference>
<comment type="similarity">
    <text evidence="1">Belongs to the peptidase C40 family.</text>
</comment>
<evidence type="ECO:0000256" key="3">
    <source>
        <dbReference type="ARBA" id="ARBA00022801"/>
    </source>
</evidence>
<name>A0ABV8S365_9BURK</name>
<comment type="caution">
    <text evidence="6">The sequence shown here is derived from an EMBL/GenBank/DDBJ whole genome shotgun (WGS) entry which is preliminary data.</text>
</comment>
<dbReference type="RefSeq" id="WP_376813962.1">
    <property type="nucleotide sequence ID" value="NZ_JBHSDY010000010.1"/>
</dbReference>
<organism evidence="6 7">
    <name type="scientific">Castellaniella hirudinis</name>
    <dbReference type="NCBI Taxonomy" id="1144617"/>
    <lineage>
        <taxon>Bacteria</taxon>
        <taxon>Pseudomonadati</taxon>
        <taxon>Pseudomonadota</taxon>
        <taxon>Betaproteobacteria</taxon>
        <taxon>Burkholderiales</taxon>
        <taxon>Alcaligenaceae</taxon>
        <taxon>Castellaniella</taxon>
    </lineage>
</organism>
<sequence>MRAAAPSPASRPDACPDWPALRILAIGLLCLWLAACAGPSPRGPSAAYPDIDPAQRTEVVMTALSLLDTRYRYGGAHAQRGFDCSGLVMYVFDTATGAALPHNTEQIARMSRPVPRRDLQAGDLVFFNTLGRPNSHMGIYLGDGRFINAPSTGGQVRIDRLDNPYYRRHFQSVGTLFAD</sequence>
<dbReference type="PANTHER" id="PTHR47053">
    <property type="entry name" value="MUREIN DD-ENDOPEPTIDASE MEPH-RELATED"/>
    <property type="match status" value="1"/>
</dbReference>
<dbReference type="Gene3D" id="3.90.1720.10">
    <property type="entry name" value="endopeptidase domain like (from Nostoc punctiforme)"/>
    <property type="match status" value="1"/>
</dbReference>
<evidence type="ECO:0000256" key="4">
    <source>
        <dbReference type="ARBA" id="ARBA00022807"/>
    </source>
</evidence>
<dbReference type="InterPro" id="IPR000064">
    <property type="entry name" value="NLP_P60_dom"/>
</dbReference>
<feature type="domain" description="NlpC/P60" evidence="5">
    <location>
        <begin position="53"/>
        <end position="177"/>
    </location>
</feature>
<dbReference type="InterPro" id="IPR051202">
    <property type="entry name" value="Peptidase_C40"/>
</dbReference>
<evidence type="ECO:0000259" key="5">
    <source>
        <dbReference type="PROSITE" id="PS51935"/>
    </source>
</evidence>
<evidence type="ECO:0000313" key="6">
    <source>
        <dbReference type="EMBL" id="MFC4299429.1"/>
    </source>
</evidence>
<proteinExistence type="inferred from homology"/>
<evidence type="ECO:0000313" key="7">
    <source>
        <dbReference type="Proteomes" id="UP001595756"/>
    </source>
</evidence>
<dbReference type="PROSITE" id="PS51935">
    <property type="entry name" value="NLPC_P60"/>
    <property type="match status" value="1"/>
</dbReference>
<evidence type="ECO:0000256" key="1">
    <source>
        <dbReference type="ARBA" id="ARBA00007074"/>
    </source>
</evidence>
<reference evidence="7" key="1">
    <citation type="journal article" date="2019" name="Int. J. Syst. Evol. Microbiol.">
        <title>The Global Catalogue of Microorganisms (GCM) 10K type strain sequencing project: providing services to taxonomists for standard genome sequencing and annotation.</title>
        <authorList>
            <consortium name="The Broad Institute Genomics Platform"/>
            <consortium name="The Broad Institute Genome Sequencing Center for Infectious Disease"/>
            <person name="Wu L."/>
            <person name="Ma J."/>
        </authorList>
    </citation>
    <scope>NUCLEOTIDE SEQUENCE [LARGE SCALE GENOMIC DNA]</scope>
    <source>
        <strain evidence="7">CGMCC 1.19029</strain>
    </source>
</reference>
<dbReference type="EMBL" id="JBHSDY010000010">
    <property type="protein sequence ID" value="MFC4299429.1"/>
    <property type="molecule type" value="Genomic_DNA"/>
</dbReference>
<keyword evidence="3" id="KW-0378">Hydrolase</keyword>
<dbReference type="PANTHER" id="PTHR47053:SF1">
    <property type="entry name" value="MUREIN DD-ENDOPEPTIDASE MEPH-RELATED"/>
    <property type="match status" value="1"/>
</dbReference>
<keyword evidence="2" id="KW-0645">Protease</keyword>